<gene>
    <name evidence="2" type="ORF">V8G54_035449</name>
</gene>
<name>A0AAQ3RFP7_VIGMU</name>
<evidence type="ECO:0000256" key="1">
    <source>
        <dbReference type="SAM" id="MobiDB-lite"/>
    </source>
</evidence>
<feature type="region of interest" description="Disordered" evidence="1">
    <location>
        <begin position="1"/>
        <end position="21"/>
    </location>
</feature>
<accession>A0AAQ3RFP7</accession>
<sequence length="169" mass="18454">MGSSWPATRTDQGENDPSTLWLNDPEVRDSINIVAATPSVSVFVPPHNSTHGISKTMQFENSIQTPSCSTLTETPSSIQVVPQNQSVFSKELNFSEYSFDPKSGNTNNQHSLKLESCEILSFSDSKRTSITEVGASMVIPIPIQISSLVNQRLLLLHMRTTITTTGIDG</sequence>
<reference evidence="2 3" key="1">
    <citation type="journal article" date="2023" name="Life. Sci Alliance">
        <title>Evolutionary insights into 3D genome organization and epigenetic landscape of Vigna mungo.</title>
        <authorList>
            <person name="Junaid A."/>
            <person name="Singh B."/>
            <person name="Bhatia S."/>
        </authorList>
    </citation>
    <scope>NUCLEOTIDE SEQUENCE [LARGE SCALE GENOMIC DNA]</scope>
    <source>
        <strain evidence="2">Urdbean</strain>
    </source>
</reference>
<evidence type="ECO:0000313" key="2">
    <source>
        <dbReference type="EMBL" id="WVY89935.1"/>
    </source>
</evidence>
<organism evidence="2 3">
    <name type="scientific">Vigna mungo</name>
    <name type="common">Black gram</name>
    <name type="synonym">Phaseolus mungo</name>
    <dbReference type="NCBI Taxonomy" id="3915"/>
    <lineage>
        <taxon>Eukaryota</taxon>
        <taxon>Viridiplantae</taxon>
        <taxon>Streptophyta</taxon>
        <taxon>Embryophyta</taxon>
        <taxon>Tracheophyta</taxon>
        <taxon>Spermatophyta</taxon>
        <taxon>Magnoliopsida</taxon>
        <taxon>eudicotyledons</taxon>
        <taxon>Gunneridae</taxon>
        <taxon>Pentapetalae</taxon>
        <taxon>rosids</taxon>
        <taxon>fabids</taxon>
        <taxon>Fabales</taxon>
        <taxon>Fabaceae</taxon>
        <taxon>Papilionoideae</taxon>
        <taxon>50 kb inversion clade</taxon>
        <taxon>NPAAA clade</taxon>
        <taxon>indigoferoid/millettioid clade</taxon>
        <taxon>Phaseoleae</taxon>
        <taxon>Vigna</taxon>
    </lineage>
</organism>
<dbReference type="EMBL" id="CP144690">
    <property type="protein sequence ID" value="WVY89935.1"/>
    <property type="molecule type" value="Genomic_DNA"/>
</dbReference>
<dbReference type="AlphaFoldDB" id="A0AAQ3RFP7"/>
<protein>
    <submittedName>
        <fullName evidence="2">Uncharacterized protein</fullName>
    </submittedName>
</protein>
<proteinExistence type="predicted"/>
<keyword evidence="3" id="KW-1185">Reference proteome</keyword>
<evidence type="ECO:0000313" key="3">
    <source>
        <dbReference type="Proteomes" id="UP001374535"/>
    </source>
</evidence>
<dbReference type="Proteomes" id="UP001374535">
    <property type="component" value="Chromosome 11"/>
</dbReference>